<protein>
    <submittedName>
        <fullName evidence="1">DUF4440 domain-containing protein</fullName>
    </submittedName>
</protein>
<comment type="caution">
    <text evidence="1">The sequence shown here is derived from an EMBL/GenBank/DDBJ whole genome shotgun (WGS) entry which is preliminary data.</text>
</comment>
<evidence type="ECO:0000313" key="1">
    <source>
        <dbReference type="EMBL" id="TGD25025.1"/>
    </source>
</evidence>
<dbReference type="EMBL" id="PYKK01001437">
    <property type="protein sequence ID" value="TGD25025.1"/>
    <property type="molecule type" value="Genomic_DNA"/>
</dbReference>
<accession>A0A659S2E8</accession>
<reference evidence="1 2" key="1">
    <citation type="submission" date="2018-03" db="EMBL/GenBank/DDBJ databases">
        <title>Non-Typhoidal Salmonella genome sequencing and assembly.</title>
        <authorList>
            <person name="Matchawe C."/>
        </authorList>
    </citation>
    <scope>NUCLEOTIDE SEQUENCE [LARGE SCALE GENOMIC DNA]</scope>
    <source>
        <strain evidence="1 2">8EV</strain>
    </source>
</reference>
<feature type="non-terminal residue" evidence="1">
    <location>
        <position position="1"/>
    </location>
</feature>
<dbReference type="AlphaFoldDB" id="A0A659S2E8"/>
<organism evidence="1 2">
    <name type="scientific">Salmonella enterica subsp. enterica serovar Poona</name>
    <dbReference type="NCBI Taxonomy" id="436295"/>
    <lineage>
        <taxon>Bacteria</taxon>
        <taxon>Pseudomonadati</taxon>
        <taxon>Pseudomonadota</taxon>
        <taxon>Gammaproteobacteria</taxon>
        <taxon>Enterobacterales</taxon>
        <taxon>Enterobacteriaceae</taxon>
        <taxon>Salmonella</taxon>
    </lineage>
</organism>
<gene>
    <name evidence="1" type="ORF">C9F10_20725</name>
</gene>
<evidence type="ECO:0000313" key="2">
    <source>
        <dbReference type="Proteomes" id="UP000297989"/>
    </source>
</evidence>
<name>A0A659S2E8_SALET</name>
<proteinExistence type="predicted"/>
<sequence>QQPPGQADPGRCSTVILNRERRRLVSRHLHETTVTA</sequence>
<dbReference type="Proteomes" id="UP000297989">
    <property type="component" value="Unassembled WGS sequence"/>
</dbReference>